<dbReference type="KEGG" id="eba:ebB152"/>
<proteinExistence type="predicted"/>
<evidence type="ECO:0000313" key="2">
    <source>
        <dbReference type="EMBL" id="CAI08692.1"/>
    </source>
</evidence>
<dbReference type="HOGENOM" id="CLU_2128293_0_0_4"/>
<sequence length="113" mass="11591">MKEFASVYYNMSDGEAGERGPWNSEPGFDYREAQPAVDGGSGMAEVGLMKSEKSAIDQLAIRTRSDPQSDPCTRAELGMDSASGAGGDAAKTSSPAPKTGSSGAPGRGSKSKP</sequence>
<reference evidence="2 3" key="1">
    <citation type="journal article" date="2005" name="Arch. Microbiol.">
        <title>The genome sequence of an anaerobic aromatic-degrading denitrifying bacterium, strain EbN1.</title>
        <authorList>
            <person name="Rabus R."/>
            <person name="Kube M."/>
            <person name="Heider J."/>
            <person name="Beck A."/>
            <person name="Heitmann K."/>
            <person name="Widdel F."/>
            <person name="Reinhardt R."/>
        </authorList>
    </citation>
    <scope>NUCLEOTIDE SEQUENCE [LARGE SCALE GENOMIC DNA]</scope>
    <source>
        <strain evidence="2 3">EbN1</strain>
    </source>
</reference>
<dbReference type="EMBL" id="CR555306">
    <property type="protein sequence ID" value="CAI08692.1"/>
    <property type="molecule type" value="Genomic_DNA"/>
</dbReference>
<feature type="region of interest" description="Disordered" evidence="1">
    <location>
        <begin position="61"/>
        <end position="113"/>
    </location>
</feature>
<dbReference type="eggNOG" id="COG3546">
    <property type="taxonomic scope" value="Bacteria"/>
</dbReference>
<keyword evidence="3" id="KW-1185">Reference proteome</keyword>
<evidence type="ECO:0000313" key="3">
    <source>
        <dbReference type="Proteomes" id="UP000006552"/>
    </source>
</evidence>
<dbReference type="STRING" id="76114.ebB152"/>
<gene>
    <name evidence="2" type="ORF">ebB152</name>
</gene>
<protein>
    <submittedName>
        <fullName evidence="2">Uncharacterized protein</fullName>
    </submittedName>
</protein>
<dbReference type="Proteomes" id="UP000006552">
    <property type="component" value="Chromosome"/>
</dbReference>
<accession>Q5P1X2</accession>
<feature type="compositionally biased region" description="Low complexity" evidence="1">
    <location>
        <begin position="78"/>
        <end position="94"/>
    </location>
</feature>
<name>Q5P1X2_AROAE</name>
<dbReference type="RefSeq" id="WP_011238376.1">
    <property type="nucleotide sequence ID" value="NC_006513.1"/>
</dbReference>
<dbReference type="AlphaFoldDB" id="Q5P1X2"/>
<evidence type="ECO:0000256" key="1">
    <source>
        <dbReference type="SAM" id="MobiDB-lite"/>
    </source>
</evidence>
<feature type="region of interest" description="Disordered" evidence="1">
    <location>
        <begin position="1"/>
        <end position="44"/>
    </location>
</feature>
<dbReference type="OrthoDB" id="8334870at2"/>
<organism evidence="2 3">
    <name type="scientific">Aromatoleum aromaticum (strain DSM 19018 / LMG 30748 / EbN1)</name>
    <name type="common">Azoarcus sp. (strain EbN1)</name>
    <dbReference type="NCBI Taxonomy" id="76114"/>
    <lineage>
        <taxon>Bacteria</taxon>
        <taxon>Pseudomonadati</taxon>
        <taxon>Pseudomonadota</taxon>
        <taxon>Betaproteobacteria</taxon>
        <taxon>Rhodocyclales</taxon>
        <taxon>Rhodocyclaceae</taxon>
        <taxon>Aromatoleum</taxon>
    </lineage>
</organism>